<dbReference type="GO" id="GO:0071555">
    <property type="term" value="P:cell wall organization"/>
    <property type="evidence" value="ECO:0007669"/>
    <property type="project" value="TreeGrafter"/>
</dbReference>
<accession>A0A7G9SP86</accession>
<feature type="binding site" evidence="7">
    <location>
        <position position="144"/>
    </location>
    <ligand>
        <name>Mg(2+)</name>
        <dbReference type="ChEBI" id="CHEBI:18420"/>
    </ligand>
</feature>
<protein>
    <submittedName>
        <fullName evidence="9">Glycosyltransferase family 4 protein</fullName>
    </submittedName>
</protein>
<evidence type="ECO:0000256" key="2">
    <source>
        <dbReference type="ARBA" id="ARBA00022475"/>
    </source>
</evidence>
<evidence type="ECO:0000256" key="3">
    <source>
        <dbReference type="ARBA" id="ARBA00022679"/>
    </source>
</evidence>
<comment type="cofactor">
    <cofactor evidence="7">
        <name>Mg(2+)</name>
        <dbReference type="ChEBI" id="CHEBI:18420"/>
    </cofactor>
</comment>
<keyword evidence="7" id="KW-0479">Metal-binding</keyword>
<evidence type="ECO:0000313" key="9">
    <source>
        <dbReference type="EMBL" id="QNN69661.1"/>
    </source>
</evidence>
<dbReference type="Pfam" id="PF00953">
    <property type="entry name" value="Glycos_transf_4"/>
    <property type="match status" value="1"/>
</dbReference>
<dbReference type="GO" id="GO:0005886">
    <property type="term" value="C:plasma membrane"/>
    <property type="evidence" value="ECO:0007669"/>
    <property type="project" value="UniProtKB-SubCell"/>
</dbReference>
<evidence type="ECO:0000256" key="1">
    <source>
        <dbReference type="ARBA" id="ARBA00004651"/>
    </source>
</evidence>
<keyword evidence="6 8" id="KW-0472">Membrane</keyword>
<dbReference type="InterPro" id="IPR000715">
    <property type="entry name" value="Glycosyl_transferase_4"/>
</dbReference>
<evidence type="ECO:0000256" key="6">
    <source>
        <dbReference type="ARBA" id="ARBA00023136"/>
    </source>
</evidence>
<keyword evidence="3 9" id="KW-0808">Transferase</keyword>
<feature type="transmembrane region" description="Helical" evidence="8">
    <location>
        <begin position="299"/>
        <end position="318"/>
    </location>
</feature>
<feature type="transmembrane region" description="Helical" evidence="8">
    <location>
        <begin position="273"/>
        <end position="293"/>
    </location>
</feature>
<evidence type="ECO:0000256" key="5">
    <source>
        <dbReference type="ARBA" id="ARBA00022989"/>
    </source>
</evidence>
<organism evidence="9 10">
    <name type="scientific">Thermomonas carbonis</name>
    <dbReference type="NCBI Taxonomy" id="1463158"/>
    <lineage>
        <taxon>Bacteria</taxon>
        <taxon>Pseudomonadati</taxon>
        <taxon>Pseudomonadota</taxon>
        <taxon>Gammaproteobacteria</taxon>
        <taxon>Lysobacterales</taxon>
        <taxon>Lysobacteraceae</taxon>
        <taxon>Thermomonas</taxon>
    </lineage>
</organism>
<comment type="subcellular location">
    <subcellularLocation>
        <location evidence="1">Cell membrane</location>
        <topology evidence="1">Multi-pass membrane protein</topology>
    </subcellularLocation>
</comment>
<dbReference type="GO" id="GO:0044038">
    <property type="term" value="P:cell wall macromolecule biosynthetic process"/>
    <property type="evidence" value="ECO:0007669"/>
    <property type="project" value="TreeGrafter"/>
</dbReference>
<keyword evidence="7" id="KW-0460">Magnesium</keyword>
<keyword evidence="4 8" id="KW-0812">Transmembrane</keyword>
<dbReference type="GO" id="GO:0046872">
    <property type="term" value="F:metal ion binding"/>
    <property type="evidence" value="ECO:0007669"/>
    <property type="project" value="UniProtKB-KW"/>
</dbReference>
<dbReference type="AlphaFoldDB" id="A0A7G9SP86"/>
<dbReference type="PANTHER" id="PTHR22926:SF3">
    <property type="entry name" value="UNDECAPRENYL-PHOSPHATE ALPHA-N-ACETYLGLUCOSAMINYL 1-PHOSPHATE TRANSFERASE"/>
    <property type="match status" value="1"/>
</dbReference>
<gene>
    <name evidence="9" type="ORF">H9L16_13500</name>
</gene>
<reference evidence="9 10" key="1">
    <citation type="submission" date="2020-08" db="EMBL/GenBank/DDBJ databases">
        <title>Genome sequence of Thermomonas carbonis KCTC 42013T.</title>
        <authorList>
            <person name="Hyun D.-W."/>
            <person name="Bae J.-W."/>
        </authorList>
    </citation>
    <scope>NUCLEOTIDE SEQUENCE [LARGE SCALE GENOMIC DNA]</scope>
    <source>
        <strain evidence="9 10">KCTC 42013</strain>
    </source>
</reference>
<feature type="binding site" evidence="7">
    <location>
        <position position="200"/>
    </location>
    <ligand>
        <name>Mg(2+)</name>
        <dbReference type="ChEBI" id="CHEBI:18420"/>
    </ligand>
</feature>
<feature type="transmembrane region" description="Helical" evidence="8">
    <location>
        <begin position="158"/>
        <end position="187"/>
    </location>
</feature>
<dbReference type="EMBL" id="CP060719">
    <property type="protein sequence ID" value="QNN69661.1"/>
    <property type="molecule type" value="Genomic_DNA"/>
</dbReference>
<evidence type="ECO:0000313" key="10">
    <source>
        <dbReference type="Proteomes" id="UP000515804"/>
    </source>
</evidence>
<evidence type="ECO:0000256" key="4">
    <source>
        <dbReference type="ARBA" id="ARBA00022692"/>
    </source>
</evidence>
<evidence type="ECO:0000256" key="7">
    <source>
        <dbReference type="PIRSR" id="PIRSR600715-1"/>
    </source>
</evidence>
<feature type="transmembrane region" description="Helical" evidence="8">
    <location>
        <begin position="105"/>
        <end position="122"/>
    </location>
</feature>
<feature type="transmembrane region" description="Helical" evidence="8">
    <location>
        <begin position="128"/>
        <end position="146"/>
    </location>
</feature>
<dbReference type="GO" id="GO:0016780">
    <property type="term" value="F:phosphotransferase activity, for other substituted phosphate groups"/>
    <property type="evidence" value="ECO:0007669"/>
    <property type="project" value="InterPro"/>
</dbReference>
<sequence length="331" mass="34887">MPWSEPALLAASAIAALVISMAGTAWAITYARRRGMLDQPGERRSHATATPRGGGVGIVLVLLLAMILLGWGVDAGWWPVAAGLLLVAGIGWGDDHYPLPSALRLGVHAIAGLALAWGLHLQDAGVPALLAALVLVPVLVNAWNFMDGIDGLAASQALLCGVGLACLLDVGWQVAGIALTAACLGFLPFNRPPARIFLGDVGSGALGYAIAALLAGGVATLPSSSWLLLALPPMAMLGDSGLTLGWRIATGQRWWQAHVQHLYQRCSRRWGHLQVSTAYALWTCVAIGIMLRAHDTRMPAAPVVAMMATIWLLAWAWMHRRSATTTEGFGR</sequence>
<name>A0A7G9SP86_9GAMM</name>
<feature type="transmembrane region" description="Helical" evidence="8">
    <location>
        <begin position="207"/>
        <end position="231"/>
    </location>
</feature>
<keyword evidence="2" id="KW-1003">Cell membrane</keyword>
<keyword evidence="10" id="KW-1185">Reference proteome</keyword>
<dbReference type="GO" id="GO:0009103">
    <property type="term" value="P:lipopolysaccharide biosynthetic process"/>
    <property type="evidence" value="ECO:0007669"/>
    <property type="project" value="TreeGrafter"/>
</dbReference>
<feature type="transmembrane region" description="Helical" evidence="8">
    <location>
        <begin position="6"/>
        <end position="28"/>
    </location>
</feature>
<dbReference type="CDD" id="cd06854">
    <property type="entry name" value="GT_WbpL_WbcO_like"/>
    <property type="match status" value="1"/>
</dbReference>
<dbReference type="PANTHER" id="PTHR22926">
    <property type="entry name" value="PHOSPHO-N-ACETYLMURAMOYL-PENTAPEPTIDE-TRANSFERASE"/>
    <property type="match status" value="1"/>
</dbReference>
<feature type="transmembrane region" description="Helical" evidence="8">
    <location>
        <begin position="49"/>
        <end position="69"/>
    </location>
</feature>
<keyword evidence="5 8" id="KW-1133">Transmembrane helix</keyword>
<dbReference type="KEGG" id="tcn:H9L16_13500"/>
<dbReference type="RefSeq" id="WP_187552179.1">
    <property type="nucleotide sequence ID" value="NZ_BMZL01000001.1"/>
</dbReference>
<dbReference type="Proteomes" id="UP000515804">
    <property type="component" value="Chromosome"/>
</dbReference>
<proteinExistence type="predicted"/>
<evidence type="ECO:0000256" key="8">
    <source>
        <dbReference type="SAM" id="Phobius"/>
    </source>
</evidence>